<protein>
    <recommendedName>
        <fullName evidence="4">ABC transporter permease</fullName>
    </recommendedName>
</protein>
<keyword evidence="1" id="KW-0812">Transmembrane</keyword>
<dbReference type="PANTHER" id="PTHR41309">
    <property type="entry name" value="MEMBRANE PROTEIN-RELATED"/>
    <property type="match status" value="1"/>
</dbReference>
<gene>
    <name evidence="2" type="ORF">A9C19_16150</name>
</gene>
<dbReference type="KEGG" id="bwh:A9C19_16150"/>
<evidence type="ECO:0000256" key="1">
    <source>
        <dbReference type="SAM" id="Phobius"/>
    </source>
</evidence>
<feature type="transmembrane region" description="Helical" evidence="1">
    <location>
        <begin position="115"/>
        <end position="139"/>
    </location>
</feature>
<accession>A0A1L3MV51</accession>
<dbReference type="Pfam" id="PF13346">
    <property type="entry name" value="ABC2_membrane_5"/>
    <property type="match status" value="1"/>
</dbReference>
<dbReference type="AlphaFoldDB" id="A0A1L3MV51"/>
<keyword evidence="3" id="KW-1185">Reference proteome</keyword>
<keyword evidence="1" id="KW-0472">Membrane</keyword>
<proteinExistence type="predicted"/>
<dbReference type="OrthoDB" id="2440457at2"/>
<feature type="transmembrane region" description="Helical" evidence="1">
    <location>
        <begin position="189"/>
        <end position="207"/>
    </location>
</feature>
<dbReference type="RefSeq" id="WP_072580952.1">
    <property type="nucleotide sequence ID" value="NZ_CP016020.1"/>
</dbReference>
<reference evidence="2 3" key="1">
    <citation type="journal article" date="2016" name="Sci. Rep.">
        <title>Complete genome sequence and transcriptomic analysis of a novel marine strain Bacillus weihaiensis reveals the mechanism of brown algae degradation.</title>
        <authorList>
            <person name="Zhu Y."/>
            <person name="Chen P."/>
            <person name="Bao Y."/>
            <person name="Men Y."/>
            <person name="Zeng Y."/>
            <person name="Yang J."/>
            <person name="Sun J."/>
            <person name="Sun Y."/>
        </authorList>
    </citation>
    <scope>NUCLEOTIDE SEQUENCE [LARGE SCALE GENOMIC DNA]</scope>
    <source>
        <strain evidence="2 3">Alg07</strain>
    </source>
</reference>
<evidence type="ECO:0000313" key="2">
    <source>
        <dbReference type="EMBL" id="APH06150.1"/>
    </source>
</evidence>
<evidence type="ECO:0008006" key="4">
    <source>
        <dbReference type="Google" id="ProtNLM"/>
    </source>
</evidence>
<evidence type="ECO:0000313" key="3">
    <source>
        <dbReference type="Proteomes" id="UP000181936"/>
    </source>
</evidence>
<organism evidence="2 3">
    <name type="scientific">Bacillus weihaiensis</name>
    <dbReference type="NCBI Taxonomy" id="1547283"/>
    <lineage>
        <taxon>Bacteria</taxon>
        <taxon>Bacillati</taxon>
        <taxon>Bacillota</taxon>
        <taxon>Bacilli</taxon>
        <taxon>Bacillales</taxon>
        <taxon>Bacillaceae</taxon>
        <taxon>Bacillus</taxon>
    </lineage>
</organism>
<dbReference type="EMBL" id="CP016020">
    <property type="protein sequence ID" value="APH06150.1"/>
    <property type="molecule type" value="Genomic_DNA"/>
</dbReference>
<keyword evidence="1" id="KW-1133">Transmembrane helix</keyword>
<feature type="transmembrane region" description="Helical" evidence="1">
    <location>
        <begin position="37"/>
        <end position="56"/>
    </location>
</feature>
<dbReference type="Proteomes" id="UP000181936">
    <property type="component" value="Chromosome"/>
</dbReference>
<name>A0A1L3MV51_9BACI</name>
<dbReference type="InterPro" id="IPR025699">
    <property type="entry name" value="ABC2_memb-like"/>
</dbReference>
<dbReference type="STRING" id="1547283.A9C19_16150"/>
<dbReference type="PANTHER" id="PTHR41309:SF2">
    <property type="entry name" value="MEMBRANE PROTEIN"/>
    <property type="match status" value="1"/>
</dbReference>
<feature type="transmembrane region" description="Helical" evidence="1">
    <location>
        <begin position="12"/>
        <end position="31"/>
    </location>
</feature>
<feature type="transmembrane region" description="Helical" evidence="1">
    <location>
        <begin position="146"/>
        <end position="169"/>
    </location>
</feature>
<feature type="transmembrane region" description="Helical" evidence="1">
    <location>
        <begin position="88"/>
        <end position="109"/>
    </location>
</feature>
<sequence length="219" mass="25194">MQALVKKDLYTLPKHVFLLNLLWFIPLTNFFTDGSPHKHLILLFLLGSSLILYSNYNTKTSEDMQARLVNSLPVTRKKIVLAKYMTGLIWYLIAFVICSIYVFLFHTFAPFPSRLITPAEYVICLAGTYLFISVYYPFLYAFGDKIAAFLTLFLFITSSIGFQIVLNLAANPRYPQVTEFVESISYHEWLLAGSMLLISLFLTFLSFQASVRIYSKKDL</sequence>